<feature type="domain" description="RRM" evidence="12">
    <location>
        <begin position="8"/>
        <end position="87"/>
    </location>
</feature>
<protein>
    <recommendedName>
        <fullName evidence="12">RRM domain-containing protein</fullName>
    </recommendedName>
</protein>
<dbReference type="PANTHER" id="PTHR10501">
    <property type="entry name" value="U1 SMALL NUCLEAR RIBONUCLEOPROTEIN A/U2 SMALL NUCLEAR RIBONUCLEOPROTEIN B"/>
    <property type="match status" value="1"/>
</dbReference>
<keyword evidence="8" id="KW-0539">Nucleus</keyword>
<dbReference type="EMBL" id="HBGA01119026">
    <property type="protein sequence ID" value="CAD9033058.1"/>
    <property type="molecule type" value="Transcribed_RNA"/>
</dbReference>
<dbReference type="Gene3D" id="3.30.70.330">
    <property type="match status" value="2"/>
</dbReference>
<name>A0A7S1J5K2_9EUGL</name>
<evidence type="ECO:0000256" key="6">
    <source>
        <dbReference type="ARBA" id="ARBA00022884"/>
    </source>
</evidence>
<dbReference type="PROSITE" id="PS50102">
    <property type="entry name" value="RRM"/>
    <property type="match status" value="2"/>
</dbReference>
<evidence type="ECO:0000256" key="11">
    <source>
        <dbReference type="SAM" id="MobiDB-lite"/>
    </source>
</evidence>
<dbReference type="AlphaFoldDB" id="A0A7S1J5K2"/>
<dbReference type="SUPFAM" id="SSF54928">
    <property type="entry name" value="RNA-binding domain, RBD"/>
    <property type="match status" value="1"/>
</dbReference>
<feature type="compositionally biased region" description="Basic and acidic residues" evidence="11">
    <location>
        <begin position="132"/>
        <end position="165"/>
    </location>
</feature>
<dbReference type="GO" id="GO:0030532">
    <property type="term" value="C:small nuclear ribonucleoprotein complex"/>
    <property type="evidence" value="ECO:0007669"/>
    <property type="project" value="UniProtKB-ARBA"/>
</dbReference>
<evidence type="ECO:0000313" key="13">
    <source>
        <dbReference type="EMBL" id="CAD9033058.1"/>
    </source>
</evidence>
<accession>A0A7S1J5K2</accession>
<dbReference type="FunFam" id="3.30.70.330:FF:000039">
    <property type="entry name" value="U1 small nuclear ribonucleoprotein A"/>
    <property type="match status" value="1"/>
</dbReference>
<proteinExistence type="inferred from homology"/>
<evidence type="ECO:0000256" key="10">
    <source>
        <dbReference type="PROSITE-ProRule" id="PRU00176"/>
    </source>
</evidence>
<dbReference type="Pfam" id="PF00076">
    <property type="entry name" value="RRM_1"/>
    <property type="match status" value="2"/>
</dbReference>
<dbReference type="GO" id="GO:0005681">
    <property type="term" value="C:spliceosomal complex"/>
    <property type="evidence" value="ECO:0007669"/>
    <property type="project" value="UniProtKB-KW"/>
</dbReference>
<keyword evidence="7" id="KW-0508">mRNA splicing</keyword>
<evidence type="ECO:0000256" key="2">
    <source>
        <dbReference type="ARBA" id="ARBA00007243"/>
    </source>
</evidence>
<evidence type="ECO:0000256" key="1">
    <source>
        <dbReference type="ARBA" id="ARBA00004123"/>
    </source>
</evidence>
<evidence type="ECO:0000256" key="9">
    <source>
        <dbReference type="ARBA" id="ARBA00023274"/>
    </source>
</evidence>
<evidence type="ECO:0000256" key="4">
    <source>
        <dbReference type="ARBA" id="ARBA00022728"/>
    </source>
</evidence>
<reference evidence="13" key="1">
    <citation type="submission" date="2021-01" db="EMBL/GenBank/DDBJ databases">
        <authorList>
            <person name="Corre E."/>
            <person name="Pelletier E."/>
            <person name="Niang G."/>
            <person name="Scheremetjew M."/>
            <person name="Finn R."/>
            <person name="Kale V."/>
            <person name="Holt S."/>
            <person name="Cochrane G."/>
            <person name="Meng A."/>
            <person name="Brown T."/>
            <person name="Cohen L."/>
        </authorList>
    </citation>
    <scope>NUCLEOTIDE SEQUENCE</scope>
    <source>
        <strain evidence="13">NIES-381</strain>
    </source>
</reference>
<feature type="region of interest" description="Disordered" evidence="11">
    <location>
        <begin position="101"/>
        <end position="169"/>
    </location>
</feature>
<keyword evidence="6 10" id="KW-0694">RNA-binding</keyword>
<comment type="subcellular location">
    <subcellularLocation>
        <location evidence="1">Nucleus</location>
    </subcellularLocation>
</comment>
<comment type="similarity">
    <text evidence="2">Belongs to the RRM U1 A/B'' family.</text>
</comment>
<keyword evidence="4" id="KW-0747">Spliceosome</keyword>
<sequence length="249" mass="29172">MAGIPPQQALYIHNLNDKLQKDELKRALYHLFSQYGPIMDIIATKVQRMRGQAFVTFKDVTAATTAMRQLQGMVFFEKHMKIQYAKTKSDVVARLDGTYSAKKKRERKEKEREREKEKERLKRKAGGVAAITEKDSKRRKLEEEERQREREREREREKEKEKRKEEEEEVPHKVLFIENLPPEAMGNPEMLAVLFQNFDGFVEARIPPGNKPVAFVDFNTPVEAKEAKMALQGFKITYEHSLQISYAKK</sequence>
<dbReference type="GO" id="GO:0006397">
    <property type="term" value="P:mRNA processing"/>
    <property type="evidence" value="ECO:0007669"/>
    <property type="project" value="UniProtKB-KW"/>
</dbReference>
<feature type="compositionally biased region" description="Basic and acidic residues" evidence="11">
    <location>
        <begin position="108"/>
        <end position="120"/>
    </location>
</feature>
<dbReference type="InterPro" id="IPR035979">
    <property type="entry name" value="RBD_domain_sf"/>
</dbReference>
<dbReference type="InterPro" id="IPR000504">
    <property type="entry name" value="RRM_dom"/>
</dbReference>
<gene>
    <name evidence="13" type="ORF">EGYM00392_LOCUS44202</name>
</gene>
<dbReference type="GO" id="GO:0008380">
    <property type="term" value="P:RNA splicing"/>
    <property type="evidence" value="ECO:0007669"/>
    <property type="project" value="UniProtKB-KW"/>
</dbReference>
<keyword evidence="5" id="KW-0677">Repeat</keyword>
<organism evidence="13">
    <name type="scientific">Eutreptiella gymnastica</name>
    <dbReference type="NCBI Taxonomy" id="73025"/>
    <lineage>
        <taxon>Eukaryota</taxon>
        <taxon>Discoba</taxon>
        <taxon>Euglenozoa</taxon>
        <taxon>Euglenida</taxon>
        <taxon>Spirocuta</taxon>
        <taxon>Euglenophyceae</taxon>
        <taxon>Eutreptiales</taxon>
        <taxon>Eutreptiaceae</taxon>
        <taxon>Eutreptiella</taxon>
    </lineage>
</organism>
<dbReference type="GO" id="GO:0003723">
    <property type="term" value="F:RNA binding"/>
    <property type="evidence" value="ECO:0007669"/>
    <property type="project" value="UniProtKB-UniRule"/>
</dbReference>
<dbReference type="InterPro" id="IPR012677">
    <property type="entry name" value="Nucleotide-bd_a/b_plait_sf"/>
</dbReference>
<dbReference type="SMART" id="SM00360">
    <property type="entry name" value="RRM"/>
    <property type="match status" value="2"/>
</dbReference>
<dbReference type="CDD" id="cd12247">
    <property type="entry name" value="RRM2_U1A_like"/>
    <property type="match status" value="1"/>
</dbReference>
<evidence type="ECO:0000256" key="3">
    <source>
        <dbReference type="ARBA" id="ARBA00022664"/>
    </source>
</evidence>
<evidence type="ECO:0000259" key="12">
    <source>
        <dbReference type="PROSITE" id="PS50102"/>
    </source>
</evidence>
<keyword evidence="3" id="KW-0507">mRNA processing</keyword>
<evidence type="ECO:0000256" key="5">
    <source>
        <dbReference type="ARBA" id="ARBA00022737"/>
    </source>
</evidence>
<dbReference type="FunFam" id="3.30.70.330:FF:000029">
    <property type="entry name" value="U2 small nuclear ribonucleoprotein B"/>
    <property type="match status" value="1"/>
</dbReference>
<keyword evidence="9" id="KW-0687">Ribonucleoprotein</keyword>
<evidence type="ECO:0000256" key="8">
    <source>
        <dbReference type="ARBA" id="ARBA00023242"/>
    </source>
</evidence>
<evidence type="ECO:0000256" key="7">
    <source>
        <dbReference type="ARBA" id="ARBA00023187"/>
    </source>
</evidence>
<dbReference type="CDD" id="cd12246">
    <property type="entry name" value="RRM1_U1A_like"/>
    <property type="match status" value="1"/>
</dbReference>
<feature type="domain" description="RRM" evidence="12">
    <location>
        <begin position="173"/>
        <end position="249"/>
    </location>
</feature>